<dbReference type="Proteomes" id="UP001139516">
    <property type="component" value="Unassembled WGS sequence"/>
</dbReference>
<dbReference type="Pfam" id="PF02104">
    <property type="entry name" value="SURF1"/>
    <property type="match status" value="1"/>
</dbReference>
<keyword evidence="4 6" id="KW-1133">Transmembrane helix</keyword>
<comment type="subcellular location">
    <subcellularLocation>
        <location evidence="6">Cell membrane</location>
        <topology evidence="6">Multi-pass membrane protein</topology>
    </subcellularLocation>
    <subcellularLocation>
        <location evidence="1">Membrane</location>
    </subcellularLocation>
</comment>
<evidence type="ECO:0000256" key="1">
    <source>
        <dbReference type="ARBA" id="ARBA00004370"/>
    </source>
</evidence>
<proteinExistence type="inferred from homology"/>
<evidence type="ECO:0000313" key="8">
    <source>
        <dbReference type="Proteomes" id="UP001139516"/>
    </source>
</evidence>
<dbReference type="PANTHER" id="PTHR23427">
    <property type="entry name" value="SURFEIT LOCUS PROTEIN"/>
    <property type="match status" value="1"/>
</dbReference>
<dbReference type="EMBL" id="JALPRX010000007">
    <property type="protein sequence ID" value="MCK8783210.1"/>
    <property type="molecule type" value="Genomic_DNA"/>
</dbReference>
<evidence type="ECO:0000256" key="5">
    <source>
        <dbReference type="ARBA" id="ARBA00023136"/>
    </source>
</evidence>
<feature type="transmembrane region" description="Helical" evidence="6">
    <location>
        <begin position="215"/>
        <end position="236"/>
    </location>
</feature>
<dbReference type="RefSeq" id="WP_248665336.1">
    <property type="nucleotide sequence ID" value="NZ_JALPRX010000007.1"/>
</dbReference>
<evidence type="ECO:0000256" key="4">
    <source>
        <dbReference type="ARBA" id="ARBA00022989"/>
    </source>
</evidence>
<dbReference type="PROSITE" id="PS50895">
    <property type="entry name" value="SURF1"/>
    <property type="match status" value="1"/>
</dbReference>
<keyword evidence="5 6" id="KW-0472">Membrane</keyword>
<gene>
    <name evidence="7" type="ORF">M0638_02300</name>
</gene>
<keyword evidence="8" id="KW-1185">Reference proteome</keyword>
<dbReference type="CDD" id="cd06662">
    <property type="entry name" value="SURF1"/>
    <property type="match status" value="1"/>
</dbReference>
<keyword evidence="3 6" id="KW-0812">Transmembrane</keyword>
<name>A0A9X2BVY0_9PROT</name>
<evidence type="ECO:0000256" key="2">
    <source>
        <dbReference type="ARBA" id="ARBA00007165"/>
    </source>
</evidence>
<sequence length="242" mass="25552">MGERWRRLLVPALAALPVLAILLGLGTWQVQRLHWKNALLAELDASEAGPAVPLGAAPPAPWAKVVATGRFDHAREVMLGSEVRSGGGNPMLGAHLVTPLLRPGLPPLLVDRGWVPLERRAPVWHPEGEVSVVGYVRPGETAGWVSASDDPAGRRFFTFDPARIGAAVGLPGVAPFGLVALARQGGTPGGPGTEAPPGNWPEAARSLPRPGNSHLGYAITWYGLALSLVGVFVAFARRRLQE</sequence>
<reference evidence="7" key="1">
    <citation type="submission" date="2022-04" db="EMBL/GenBank/DDBJ databases">
        <title>Roseomonas acroporae sp. nov., isolated from coral Acropora digitifera.</title>
        <authorList>
            <person name="Sun H."/>
        </authorList>
    </citation>
    <scope>NUCLEOTIDE SEQUENCE</scope>
    <source>
        <strain evidence="7">NAR14</strain>
    </source>
</reference>
<comment type="caution">
    <text evidence="7">The sequence shown here is derived from an EMBL/GenBank/DDBJ whole genome shotgun (WGS) entry which is preliminary data.</text>
</comment>
<evidence type="ECO:0000313" key="7">
    <source>
        <dbReference type="EMBL" id="MCK8783210.1"/>
    </source>
</evidence>
<dbReference type="InterPro" id="IPR002994">
    <property type="entry name" value="Surf1/Shy1"/>
</dbReference>
<protein>
    <recommendedName>
        <fullName evidence="6">SURF1-like protein</fullName>
    </recommendedName>
</protein>
<dbReference type="AlphaFoldDB" id="A0A9X2BVY0"/>
<evidence type="ECO:0000256" key="6">
    <source>
        <dbReference type="RuleBase" id="RU363076"/>
    </source>
</evidence>
<dbReference type="InterPro" id="IPR045214">
    <property type="entry name" value="Surf1/Surf4"/>
</dbReference>
<dbReference type="PANTHER" id="PTHR23427:SF2">
    <property type="entry name" value="SURFEIT LOCUS PROTEIN 1"/>
    <property type="match status" value="1"/>
</dbReference>
<keyword evidence="6" id="KW-1003">Cell membrane</keyword>
<accession>A0A9X2BVY0</accession>
<evidence type="ECO:0000256" key="3">
    <source>
        <dbReference type="ARBA" id="ARBA00022692"/>
    </source>
</evidence>
<comment type="similarity">
    <text evidence="2 6">Belongs to the SURF1 family.</text>
</comment>
<dbReference type="GO" id="GO:0005886">
    <property type="term" value="C:plasma membrane"/>
    <property type="evidence" value="ECO:0007669"/>
    <property type="project" value="UniProtKB-SubCell"/>
</dbReference>
<organism evidence="7 8">
    <name type="scientific">Roseomonas acroporae</name>
    <dbReference type="NCBI Taxonomy" id="2937791"/>
    <lineage>
        <taxon>Bacteria</taxon>
        <taxon>Pseudomonadati</taxon>
        <taxon>Pseudomonadota</taxon>
        <taxon>Alphaproteobacteria</taxon>
        <taxon>Acetobacterales</taxon>
        <taxon>Roseomonadaceae</taxon>
        <taxon>Roseomonas</taxon>
    </lineage>
</organism>
<comment type="caution">
    <text evidence="6">Lacks conserved residue(s) required for the propagation of feature annotation.</text>
</comment>